<dbReference type="GeneID" id="125316286"/>
<evidence type="ECO:0000313" key="2">
    <source>
        <dbReference type="RefSeq" id="XP_048140251.1"/>
    </source>
</evidence>
<dbReference type="Pfam" id="PF14223">
    <property type="entry name" value="Retrotran_gag_2"/>
    <property type="match status" value="1"/>
</dbReference>
<protein>
    <submittedName>
        <fullName evidence="2">Uncharacterized protein LOC125316286</fullName>
    </submittedName>
</protein>
<sequence length="217" mass="25132">MLFYLTTLNLTRFLNEDAPKLDEGETNKEKVAAVDAWKHSDFVCRNYVLNGLDNSLHNVYNPLKMAKELWESLGKKYKIENAGLKKFFVGKFLDFKMIDSKILLSQVQELQVIMHDIHAEGMIISDSFRVAAFIEKLPSSWKDFKNYLKYGRKELSLEDLIVRLRIKEDNRLSKKKVGRHLKVSRANIVEEGSKPNKKRNKYGEGSTQGLKKFIGKC</sequence>
<name>A0ABM3HUH0_9MYRT</name>
<dbReference type="RefSeq" id="XP_048140251.1">
    <property type="nucleotide sequence ID" value="XM_048284294.1"/>
</dbReference>
<accession>A0ABM3HUH0</accession>
<reference evidence="2" key="1">
    <citation type="submission" date="2025-08" db="UniProtKB">
        <authorList>
            <consortium name="RefSeq"/>
        </authorList>
    </citation>
    <scope>IDENTIFICATION</scope>
    <source>
        <tissue evidence="2">Leaf</tissue>
    </source>
</reference>
<gene>
    <name evidence="2" type="primary">LOC125316286</name>
</gene>
<dbReference type="PANTHER" id="PTHR47592">
    <property type="entry name" value="PBF68 PROTEIN"/>
    <property type="match status" value="1"/>
</dbReference>
<evidence type="ECO:0000313" key="1">
    <source>
        <dbReference type="Proteomes" id="UP000827889"/>
    </source>
</evidence>
<proteinExistence type="predicted"/>
<organism evidence="1 2">
    <name type="scientific">Rhodamnia argentea</name>
    <dbReference type="NCBI Taxonomy" id="178133"/>
    <lineage>
        <taxon>Eukaryota</taxon>
        <taxon>Viridiplantae</taxon>
        <taxon>Streptophyta</taxon>
        <taxon>Embryophyta</taxon>
        <taxon>Tracheophyta</taxon>
        <taxon>Spermatophyta</taxon>
        <taxon>Magnoliopsida</taxon>
        <taxon>eudicotyledons</taxon>
        <taxon>Gunneridae</taxon>
        <taxon>Pentapetalae</taxon>
        <taxon>rosids</taxon>
        <taxon>malvids</taxon>
        <taxon>Myrtales</taxon>
        <taxon>Myrtaceae</taxon>
        <taxon>Myrtoideae</taxon>
        <taxon>Myrteae</taxon>
        <taxon>Australasian group</taxon>
        <taxon>Rhodamnia</taxon>
    </lineage>
</organism>
<dbReference type="PANTHER" id="PTHR47592:SF27">
    <property type="entry name" value="OS08G0421700 PROTEIN"/>
    <property type="match status" value="1"/>
</dbReference>
<keyword evidence="1" id="KW-1185">Reference proteome</keyword>
<dbReference type="Proteomes" id="UP000827889">
    <property type="component" value="Chromosome 8"/>
</dbReference>